<evidence type="ECO:0000259" key="6">
    <source>
        <dbReference type="SMART" id="SM00013"/>
    </source>
</evidence>
<dbReference type="GO" id="GO:0005886">
    <property type="term" value="C:plasma membrane"/>
    <property type="evidence" value="ECO:0007669"/>
    <property type="project" value="TreeGrafter"/>
</dbReference>
<keyword evidence="3" id="KW-0677">Repeat</keyword>
<proteinExistence type="predicted"/>
<feature type="signal peptide" evidence="5">
    <location>
        <begin position="1"/>
        <end position="18"/>
    </location>
</feature>
<protein>
    <submittedName>
        <fullName evidence="8">Uncharacterized protein</fullName>
    </submittedName>
</protein>
<dbReference type="SUPFAM" id="SSF52058">
    <property type="entry name" value="L domain-like"/>
    <property type="match status" value="1"/>
</dbReference>
<feature type="domain" description="LRRCT" evidence="7">
    <location>
        <begin position="246"/>
        <end position="297"/>
    </location>
</feature>
<evidence type="ECO:0000256" key="3">
    <source>
        <dbReference type="ARBA" id="ARBA00022737"/>
    </source>
</evidence>
<evidence type="ECO:0000256" key="1">
    <source>
        <dbReference type="ARBA" id="ARBA00022614"/>
    </source>
</evidence>
<name>A0A8C4ZLK8_GADMO</name>
<dbReference type="InterPro" id="IPR032675">
    <property type="entry name" value="LRR_dom_sf"/>
</dbReference>
<keyword evidence="2 5" id="KW-0732">Signal</keyword>
<reference evidence="8" key="2">
    <citation type="submission" date="2025-09" db="UniProtKB">
        <authorList>
            <consortium name="Ensembl"/>
        </authorList>
    </citation>
    <scope>IDENTIFICATION</scope>
</reference>
<accession>A0A8C4ZLK8</accession>
<keyword evidence="4" id="KW-0472">Membrane</keyword>
<dbReference type="Ensembl" id="ENSGMOT00000016947.2">
    <property type="protein sequence ID" value="ENSGMOP00000016530.2"/>
    <property type="gene ID" value="ENSGMOG00000015418.2"/>
</dbReference>
<dbReference type="AlphaFoldDB" id="A0A8C4ZLK8"/>
<sequence>MLCAAVKLLPLLFISILGSTSCPDRCRCFISSDLVDCQSRELTRIAPDVPEGTWLLDFSRNRLTEVQSNAFIGLWSLRILLLSNNSIEALEPQILDLSFNRLQQLPGDFSQSLGSLLELRLRHNLLQHLSPPAMDKLENLRKLDLSHNALQTMDAGLLNALGHLRYLNLEGNKLDALEDHLLTRQQRLEVLHLGHNNISLIESEALAPLRSLNLLGLRGNRLEHVHFRVFLGLRASSSTYLQLALNPWTCDCELHRVFSKIQHVRYLKVEDYKEIVCEGPGPLAGASLALMDSQLCVAETSAVLVITITVVMGVICALVKAKRNKYDRKKRPTVNVTL</sequence>
<dbReference type="InterPro" id="IPR050541">
    <property type="entry name" value="LRR_TM_domain-containing"/>
</dbReference>
<dbReference type="Gene3D" id="3.80.10.10">
    <property type="entry name" value="Ribonuclease Inhibitor"/>
    <property type="match status" value="2"/>
</dbReference>
<dbReference type="SMART" id="SM00082">
    <property type="entry name" value="LRRCT"/>
    <property type="match status" value="1"/>
</dbReference>
<keyword evidence="9" id="KW-1185">Reference proteome</keyword>
<evidence type="ECO:0000259" key="7">
    <source>
        <dbReference type="SMART" id="SM00082"/>
    </source>
</evidence>
<evidence type="ECO:0000256" key="5">
    <source>
        <dbReference type="SAM" id="SignalP"/>
    </source>
</evidence>
<dbReference type="OMA" id="QMSLNPW"/>
<dbReference type="InterPro" id="IPR001611">
    <property type="entry name" value="Leu-rich_rpt"/>
</dbReference>
<dbReference type="GeneTree" id="ENSGT00940000155311"/>
<keyword evidence="4" id="KW-1133">Transmembrane helix</keyword>
<evidence type="ECO:0000256" key="4">
    <source>
        <dbReference type="SAM" id="Phobius"/>
    </source>
</evidence>
<dbReference type="PANTHER" id="PTHR24369">
    <property type="entry name" value="ANTIGEN BSP, PUTATIVE-RELATED"/>
    <property type="match status" value="1"/>
</dbReference>
<dbReference type="SMART" id="SM00013">
    <property type="entry name" value="LRRNT"/>
    <property type="match status" value="1"/>
</dbReference>
<keyword evidence="4" id="KW-0812">Transmembrane</keyword>
<feature type="domain" description="LRRNT" evidence="6">
    <location>
        <begin position="21"/>
        <end position="55"/>
    </location>
</feature>
<feature type="transmembrane region" description="Helical" evidence="4">
    <location>
        <begin position="301"/>
        <end position="321"/>
    </location>
</feature>
<evidence type="ECO:0000313" key="9">
    <source>
        <dbReference type="Proteomes" id="UP000694546"/>
    </source>
</evidence>
<reference evidence="8" key="1">
    <citation type="submission" date="2025-08" db="UniProtKB">
        <authorList>
            <consortium name="Ensembl"/>
        </authorList>
    </citation>
    <scope>IDENTIFICATION</scope>
</reference>
<dbReference type="Proteomes" id="UP000694546">
    <property type="component" value="Chromosome 18"/>
</dbReference>
<feature type="chain" id="PRO_5034256768" evidence="5">
    <location>
        <begin position="19"/>
        <end position="338"/>
    </location>
</feature>
<dbReference type="InterPro" id="IPR000483">
    <property type="entry name" value="Cys-rich_flank_reg_C"/>
</dbReference>
<organism evidence="8 9">
    <name type="scientific">Gadus morhua</name>
    <name type="common">Atlantic cod</name>
    <dbReference type="NCBI Taxonomy" id="8049"/>
    <lineage>
        <taxon>Eukaryota</taxon>
        <taxon>Metazoa</taxon>
        <taxon>Chordata</taxon>
        <taxon>Craniata</taxon>
        <taxon>Vertebrata</taxon>
        <taxon>Euteleostomi</taxon>
        <taxon>Actinopterygii</taxon>
        <taxon>Neopterygii</taxon>
        <taxon>Teleostei</taxon>
        <taxon>Neoteleostei</taxon>
        <taxon>Acanthomorphata</taxon>
        <taxon>Zeiogadaria</taxon>
        <taxon>Gadariae</taxon>
        <taxon>Gadiformes</taxon>
        <taxon>Gadoidei</taxon>
        <taxon>Gadidae</taxon>
        <taxon>Gadus</taxon>
    </lineage>
</organism>
<evidence type="ECO:0000313" key="8">
    <source>
        <dbReference type="Ensembl" id="ENSGMOP00000016530.2"/>
    </source>
</evidence>
<dbReference type="SMART" id="SM00369">
    <property type="entry name" value="LRR_TYP"/>
    <property type="match status" value="7"/>
</dbReference>
<dbReference type="PROSITE" id="PS51450">
    <property type="entry name" value="LRR"/>
    <property type="match status" value="1"/>
</dbReference>
<dbReference type="PROSITE" id="PS51257">
    <property type="entry name" value="PROKAR_LIPOPROTEIN"/>
    <property type="match status" value="1"/>
</dbReference>
<dbReference type="InterPro" id="IPR003591">
    <property type="entry name" value="Leu-rich_rpt_typical-subtyp"/>
</dbReference>
<dbReference type="InterPro" id="IPR000372">
    <property type="entry name" value="LRRNT"/>
</dbReference>
<evidence type="ECO:0000256" key="2">
    <source>
        <dbReference type="ARBA" id="ARBA00022729"/>
    </source>
</evidence>
<dbReference type="PANTHER" id="PTHR24369:SF210">
    <property type="entry name" value="CHAOPTIN-RELATED"/>
    <property type="match status" value="1"/>
</dbReference>
<keyword evidence="1" id="KW-0433">Leucine-rich repeat</keyword>
<dbReference type="Pfam" id="PF13855">
    <property type="entry name" value="LRR_8"/>
    <property type="match status" value="2"/>
</dbReference>